<feature type="transmembrane region" description="Helical" evidence="6">
    <location>
        <begin position="29"/>
        <end position="46"/>
    </location>
</feature>
<feature type="transmembrane region" description="Helical" evidence="6">
    <location>
        <begin position="152"/>
        <end position="171"/>
    </location>
</feature>
<dbReference type="InterPro" id="IPR050189">
    <property type="entry name" value="MFS_Efflux_Transporters"/>
</dbReference>
<dbReference type="InterPro" id="IPR020846">
    <property type="entry name" value="MFS_dom"/>
</dbReference>
<sequence>MTVPASSGPDASDAAASEAPAATRVGRPIFFLALASFVSAATARVADPLLPDIGRDFGVSPGDAGLVVAAFSVSYGLLQAIYGPVGDIFGKYRMVAVATFLSSFGVAASALAGSLTSLAAARFLSGATAAAIIPLSMAWIGDVVPYDQRQSVLARFMTGQILGLVFGQAAGGALSEFMSWREVFFTLGGLYLLAAAGLVSDLLRKDHPAGQRAPGASVLKGVGAMLSLLGRWWPRTVVVMVFLEGAIVFGSWAYVGAELQRRFGVGAAVAGGVLGVFGFGGLAYAMNAGRLVKRFGERGLVLGGGAGLALAFLAVAFTPALAGAVIASVLCGFSFYMLHNTLQTNATQMAPEARGAAVSLFASSLFIGQTVGVAIVGPAFDRWGGQPGLVVAAALTPLLTLWFVARQRRRRA</sequence>
<evidence type="ECO:0000256" key="3">
    <source>
        <dbReference type="ARBA" id="ARBA00022692"/>
    </source>
</evidence>
<evidence type="ECO:0000313" key="8">
    <source>
        <dbReference type="EMBL" id="MFC3265413.1"/>
    </source>
</evidence>
<keyword evidence="3 6" id="KW-0812">Transmembrane</keyword>
<evidence type="ECO:0000259" key="7">
    <source>
        <dbReference type="PROSITE" id="PS50850"/>
    </source>
</evidence>
<feature type="transmembrane region" description="Helical" evidence="6">
    <location>
        <begin position="66"/>
        <end position="85"/>
    </location>
</feature>
<feature type="domain" description="Major facilitator superfamily (MFS) profile" evidence="7">
    <location>
        <begin position="28"/>
        <end position="409"/>
    </location>
</feature>
<dbReference type="PANTHER" id="PTHR43124">
    <property type="entry name" value="PURINE EFFLUX PUMP PBUE"/>
    <property type="match status" value="1"/>
</dbReference>
<dbReference type="Gene3D" id="1.20.1250.20">
    <property type="entry name" value="MFS general substrate transporter like domains"/>
    <property type="match status" value="1"/>
</dbReference>
<comment type="caution">
    <text evidence="8">The sequence shown here is derived from an EMBL/GenBank/DDBJ whole genome shotgun (WGS) entry which is preliminary data.</text>
</comment>
<dbReference type="InterPro" id="IPR011701">
    <property type="entry name" value="MFS"/>
</dbReference>
<evidence type="ECO:0000313" key="9">
    <source>
        <dbReference type="Proteomes" id="UP001595536"/>
    </source>
</evidence>
<evidence type="ECO:0000256" key="1">
    <source>
        <dbReference type="ARBA" id="ARBA00004651"/>
    </source>
</evidence>
<keyword evidence="9" id="KW-1185">Reference proteome</keyword>
<gene>
    <name evidence="8" type="ORF">ACFOEX_03415</name>
</gene>
<accession>A0ABV7LDX8</accession>
<dbReference type="PROSITE" id="PS50850">
    <property type="entry name" value="MFS"/>
    <property type="match status" value="1"/>
</dbReference>
<dbReference type="CDD" id="cd17324">
    <property type="entry name" value="MFS_NepI_like"/>
    <property type="match status" value="1"/>
</dbReference>
<dbReference type="EMBL" id="JBHRUV010000017">
    <property type="protein sequence ID" value="MFC3265413.1"/>
    <property type="molecule type" value="Genomic_DNA"/>
</dbReference>
<keyword evidence="4 6" id="KW-1133">Transmembrane helix</keyword>
<organism evidence="8 9">
    <name type="scientific">Camelimonas abortus</name>
    <dbReference type="NCBI Taxonomy" id="1017184"/>
    <lineage>
        <taxon>Bacteria</taxon>
        <taxon>Pseudomonadati</taxon>
        <taxon>Pseudomonadota</taxon>
        <taxon>Alphaproteobacteria</taxon>
        <taxon>Hyphomicrobiales</taxon>
        <taxon>Chelatococcaceae</taxon>
        <taxon>Camelimonas</taxon>
    </lineage>
</organism>
<dbReference type="SUPFAM" id="SSF103473">
    <property type="entry name" value="MFS general substrate transporter"/>
    <property type="match status" value="1"/>
</dbReference>
<evidence type="ECO:0000256" key="4">
    <source>
        <dbReference type="ARBA" id="ARBA00022989"/>
    </source>
</evidence>
<feature type="transmembrane region" description="Helical" evidence="6">
    <location>
        <begin position="306"/>
        <end position="336"/>
    </location>
</feature>
<reference evidence="9" key="1">
    <citation type="journal article" date="2019" name="Int. J. Syst. Evol. Microbiol.">
        <title>The Global Catalogue of Microorganisms (GCM) 10K type strain sequencing project: providing services to taxonomists for standard genome sequencing and annotation.</title>
        <authorList>
            <consortium name="The Broad Institute Genomics Platform"/>
            <consortium name="The Broad Institute Genome Sequencing Center for Infectious Disease"/>
            <person name="Wu L."/>
            <person name="Ma J."/>
        </authorList>
    </citation>
    <scope>NUCLEOTIDE SEQUENCE [LARGE SCALE GENOMIC DNA]</scope>
    <source>
        <strain evidence="9">CCM 7941</strain>
    </source>
</reference>
<protein>
    <submittedName>
        <fullName evidence="8">MFS transporter</fullName>
    </submittedName>
</protein>
<proteinExistence type="predicted"/>
<feature type="transmembrane region" description="Helical" evidence="6">
    <location>
        <begin position="92"/>
        <end position="113"/>
    </location>
</feature>
<feature type="transmembrane region" description="Helical" evidence="6">
    <location>
        <begin position="183"/>
        <end position="203"/>
    </location>
</feature>
<dbReference type="InterPro" id="IPR036259">
    <property type="entry name" value="MFS_trans_sf"/>
</dbReference>
<feature type="transmembrane region" description="Helical" evidence="6">
    <location>
        <begin position="386"/>
        <end position="405"/>
    </location>
</feature>
<name>A0ABV7LDX8_9HYPH</name>
<feature type="transmembrane region" description="Helical" evidence="6">
    <location>
        <begin position="239"/>
        <end position="257"/>
    </location>
</feature>
<keyword evidence="2" id="KW-1003">Cell membrane</keyword>
<dbReference type="RefSeq" id="WP_376831794.1">
    <property type="nucleotide sequence ID" value="NZ_JBHLWR010000006.1"/>
</dbReference>
<keyword evidence="5 6" id="KW-0472">Membrane</keyword>
<feature type="transmembrane region" description="Helical" evidence="6">
    <location>
        <begin position="119"/>
        <end position="140"/>
    </location>
</feature>
<feature type="transmembrane region" description="Helical" evidence="6">
    <location>
        <begin position="264"/>
        <end position="286"/>
    </location>
</feature>
<feature type="transmembrane region" description="Helical" evidence="6">
    <location>
        <begin position="357"/>
        <end position="380"/>
    </location>
</feature>
<dbReference type="PANTHER" id="PTHR43124:SF3">
    <property type="entry name" value="CHLORAMPHENICOL EFFLUX PUMP RV0191"/>
    <property type="match status" value="1"/>
</dbReference>
<dbReference type="Pfam" id="PF07690">
    <property type="entry name" value="MFS_1"/>
    <property type="match status" value="1"/>
</dbReference>
<evidence type="ECO:0000256" key="2">
    <source>
        <dbReference type="ARBA" id="ARBA00022475"/>
    </source>
</evidence>
<evidence type="ECO:0000256" key="5">
    <source>
        <dbReference type="ARBA" id="ARBA00023136"/>
    </source>
</evidence>
<comment type="subcellular location">
    <subcellularLocation>
        <location evidence="1">Cell membrane</location>
        <topology evidence="1">Multi-pass membrane protein</topology>
    </subcellularLocation>
</comment>
<evidence type="ECO:0000256" key="6">
    <source>
        <dbReference type="SAM" id="Phobius"/>
    </source>
</evidence>
<dbReference type="Proteomes" id="UP001595536">
    <property type="component" value="Unassembled WGS sequence"/>
</dbReference>